<keyword evidence="3" id="KW-0227">DNA damage</keyword>
<keyword evidence="5" id="KW-0190">Covalent protein-DNA linkage</keyword>
<name>A0AAJ2LPI3_9HYPH</name>
<evidence type="ECO:0000256" key="5">
    <source>
        <dbReference type="ARBA" id="ARBA00023124"/>
    </source>
</evidence>
<proteinExistence type="inferred from homology"/>
<dbReference type="GO" id="GO:0008233">
    <property type="term" value="F:peptidase activity"/>
    <property type="evidence" value="ECO:0007669"/>
    <property type="project" value="UniProtKB-KW"/>
</dbReference>
<evidence type="ECO:0000313" key="9">
    <source>
        <dbReference type="EMBL" id="MDR9776928.1"/>
    </source>
</evidence>
<comment type="caution">
    <text evidence="9">The sequence shown here is derived from an EMBL/GenBank/DDBJ whole genome shotgun (WGS) entry which is preliminary data.</text>
</comment>
<dbReference type="PANTHER" id="PTHR13604:SF0">
    <property type="entry name" value="ABASIC SITE PROCESSING PROTEIN HMCES"/>
    <property type="match status" value="1"/>
</dbReference>
<dbReference type="GO" id="GO:0006508">
    <property type="term" value="P:proteolysis"/>
    <property type="evidence" value="ECO:0007669"/>
    <property type="project" value="UniProtKB-KW"/>
</dbReference>
<evidence type="ECO:0000256" key="4">
    <source>
        <dbReference type="ARBA" id="ARBA00022801"/>
    </source>
</evidence>
<gene>
    <name evidence="9" type="ORF">RJJ65_30605</name>
</gene>
<keyword evidence="4 8" id="KW-0378">Hydrolase</keyword>
<protein>
    <recommendedName>
        <fullName evidence="8">Abasic site processing protein</fullName>
        <ecNumber evidence="8">3.4.-.-</ecNumber>
    </recommendedName>
</protein>
<dbReference type="RefSeq" id="WP_310856056.1">
    <property type="nucleotide sequence ID" value="NZ_JAVLSD010000009.1"/>
</dbReference>
<dbReference type="Proteomes" id="UP001268610">
    <property type="component" value="Unassembled WGS sequence"/>
</dbReference>
<dbReference type="GO" id="GO:0003697">
    <property type="term" value="F:single-stranded DNA binding"/>
    <property type="evidence" value="ECO:0007669"/>
    <property type="project" value="InterPro"/>
</dbReference>
<dbReference type="EMBL" id="JAVLSF010000031">
    <property type="protein sequence ID" value="MDR9776928.1"/>
    <property type="molecule type" value="Genomic_DNA"/>
</dbReference>
<dbReference type="SUPFAM" id="SSF143081">
    <property type="entry name" value="BB1717-like"/>
    <property type="match status" value="1"/>
</dbReference>
<dbReference type="Gene3D" id="3.90.1680.10">
    <property type="entry name" value="SOS response associated peptidase-like"/>
    <property type="match status" value="1"/>
</dbReference>
<dbReference type="AlphaFoldDB" id="A0AAJ2LPI3"/>
<evidence type="ECO:0000313" key="10">
    <source>
        <dbReference type="Proteomes" id="UP001268610"/>
    </source>
</evidence>
<dbReference type="GO" id="GO:0106300">
    <property type="term" value="P:protein-DNA covalent cross-linking repair"/>
    <property type="evidence" value="ECO:0007669"/>
    <property type="project" value="InterPro"/>
</dbReference>
<dbReference type="GO" id="GO:0016829">
    <property type="term" value="F:lyase activity"/>
    <property type="evidence" value="ECO:0007669"/>
    <property type="project" value="UniProtKB-KW"/>
</dbReference>
<dbReference type="PANTHER" id="PTHR13604">
    <property type="entry name" value="DC12-RELATED"/>
    <property type="match status" value="1"/>
</dbReference>
<evidence type="ECO:0000256" key="1">
    <source>
        <dbReference type="ARBA" id="ARBA00008136"/>
    </source>
</evidence>
<evidence type="ECO:0000256" key="3">
    <source>
        <dbReference type="ARBA" id="ARBA00022763"/>
    </source>
</evidence>
<keyword evidence="2 8" id="KW-0645">Protease</keyword>
<evidence type="ECO:0000256" key="8">
    <source>
        <dbReference type="RuleBase" id="RU364100"/>
    </source>
</evidence>
<keyword evidence="6" id="KW-0238">DNA-binding</keyword>
<evidence type="ECO:0000256" key="7">
    <source>
        <dbReference type="ARBA" id="ARBA00023239"/>
    </source>
</evidence>
<keyword evidence="7" id="KW-0456">Lyase</keyword>
<accession>A0AAJ2LPI3</accession>
<comment type="similarity">
    <text evidence="1 8">Belongs to the SOS response-associated peptidase family.</text>
</comment>
<sequence length="128" mass="14277">MPWGPVFNFRSEGRDFSDSQRCLVLASAFFEFTGKRYPKAKHRFTLTDSPMMAIAGLWRDGNGNQPPSFTMVTTRPGPVVARIHDRQVVVLAPRRLADWIYLSGPKSDVLAPLPASSLRVDQVRSGSD</sequence>
<evidence type="ECO:0000256" key="6">
    <source>
        <dbReference type="ARBA" id="ARBA00023125"/>
    </source>
</evidence>
<evidence type="ECO:0000256" key="2">
    <source>
        <dbReference type="ARBA" id="ARBA00022670"/>
    </source>
</evidence>
<reference evidence="9" key="1">
    <citation type="submission" date="2023-04" db="EMBL/GenBank/DDBJ databases">
        <title>Genomic characterization of faba bean (Vicia faba) microsymbionts in Mexican soils.</title>
        <authorList>
            <person name="Rivera Orduna F.N."/>
            <person name="Guevara-Luna J."/>
            <person name="Yan J."/>
            <person name="Arroyo-Herrera I."/>
            <person name="Li Y."/>
            <person name="Vasquez-Murrieta M.S."/>
            <person name="Wang E.T."/>
        </authorList>
    </citation>
    <scope>NUCLEOTIDE SEQUENCE</scope>
    <source>
        <strain evidence="9">CH26</strain>
    </source>
</reference>
<dbReference type="InterPro" id="IPR003738">
    <property type="entry name" value="SRAP"/>
</dbReference>
<dbReference type="InterPro" id="IPR036590">
    <property type="entry name" value="SRAP-like"/>
</dbReference>
<organism evidence="9 10">
    <name type="scientific">Rhizobium hidalgonense</name>
    <dbReference type="NCBI Taxonomy" id="1538159"/>
    <lineage>
        <taxon>Bacteria</taxon>
        <taxon>Pseudomonadati</taxon>
        <taxon>Pseudomonadota</taxon>
        <taxon>Alphaproteobacteria</taxon>
        <taxon>Hyphomicrobiales</taxon>
        <taxon>Rhizobiaceae</taxon>
        <taxon>Rhizobium/Agrobacterium group</taxon>
        <taxon>Rhizobium</taxon>
    </lineage>
</organism>
<dbReference type="EC" id="3.4.-.-" evidence="8"/>
<dbReference type="Pfam" id="PF02586">
    <property type="entry name" value="SRAP"/>
    <property type="match status" value="1"/>
</dbReference>